<protein>
    <submittedName>
        <fullName evidence="3">DUF4012 domain-containing protein</fullName>
    </submittedName>
</protein>
<proteinExistence type="predicted"/>
<keyword evidence="2" id="KW-1133">Transmembrane helix</keyword>
<keyword evidence="2" id="KW-0472">Membrane</keyword>
<keyword evidence="2" id="KW-0812">Transmembrane</keyword>
<dbReference type="EMBL" id="JAIXCQ010000009">
    <property type="protein sequence ID" value="MCA5894405.1"/>
    <property type="molecule type" value="Genomic_DNA"/>
</dbReference>
<evidence type="ECO:0000256" key="2">
    <source>
        <dbReference type="SAM" id="Phobius"/>
    </source>
</evidence>
<reference evidence="3 4" key="1">
    <citation type="submission" date="2021-09" db="EMBL/GenBank/DDBJ databases">
        <title>Isoptericola luteus sp. nov., a novel bacterium isolated from Harbin, the capital city of Heilongjiang province.</title>
        <authorList>
            <person name="Li J."/>
        </authorList>
    </citation>
    <scope>NUCLEOTIDE SEQUENCE [LARGE SCALE GENOMIC DNA]</scope>
    <source>
        <strain evidence="3 4">NEAU-Y5</strain>
    </source>
</reference>
<dbReference type="Pfam" id="PF13196">
    <property type="entry name" value="DUF4012"/>
    <property type="match status" value="1"/>
</dbReference>
<gene>
    <name evidence="3" type="ORF">LEP48_13765</name>
</gene>
<accession>A0ABS7ZH90</accession>
<comment type="caution">
    <text evidence="3">The sequence shown here is derived from an EMBL/GenBank/DDBJ whole genome shotgun (WGS) entry which is preliminary data.</text>
</comment>
<feature type="compositionally biased region" description="Basic and acidic residues" evidence="1">
    <location>
        <begin position="1"/>
        <end position="12"/>
    </location>
</feature>
<evidence type="ECO:0000256" key="1">
    <source>
        <dbReference type="SAM" id="MobiDB-lite"/>
    </source>
</evidence>
<keyword evidence="4" id="KW-1185">Reference proteome</keyword>
<dbReference type="RefSeq" id="WP_225566164.1">
    <property type="nucleotide sequence ID" value="NZ_JAIXCQ010000009.1"/>
</dbReference>
<feature type="region of interest" description="Disordered" evidence="1">
    <location>
        <begin position="1"/>
        <end position="22"/>
    </location>
</feature>
<evidence type="ECO:0000313" key="4">
    <source>
        <dbReference type="Proteomes" id="UP001319870"/>
    </source>
</evidence>
<name>A0ABS7ZH90_9MICO</name>
<organism evidence="3 4">
    <name type="scientific">Isoptericola luteus</name>
    <dbReference type="NCBI Taxonomy" id="2879484"/>
    <lineage>
        <taxon>Bacteria</taxon>
        <taxon>Bacillati</taxon>
        <taxon>Actinomycetota</taxon>
        <taxon>Actinomycetes</taxon>
        <taxon>Micrococcales</taxon>
        <taxon>Promicromonosporaceae</taxon>
        <taxon>Isoptericola</taxon>
    </lineage>
</organism>
<feature type="transmembrane region" description="Helical" evidence="2">
    <location>
        <begin position="33"/>
        <end position="53"/>
    </location>
</feature>
<dbReference type="Proteomes" id="UP001319870">
    <property type="component" value="Unassembled WGS sequence"/>
</dbReference>
<sequence length="640" mass="65683">MSVDTDPERTRAGGDPTADAPVPAARRRHVGRWVVLVLCAVIVAVLVAAVLLVRDAMVARDALSRAATQVPAVEQELRAAVDPGAVADDAAPAVDLAASPALTELARQTATARAATDGPLWWLAARVPGVGPSAAAATDVAVVLDQVTDDVLPPLASVADAVSGLERTDDGAFDLTPLQDAAPRMAVAHDTVTDALARLEGIDPDALLPELAEPVSTLRDRVTDLAGVVATADRATTLLPTMLGADGPRTYLLLSLNPAELRAGGGIPGSLVLLRTDAGAIEVVRQVSTAAVGPFDAPVLPLHPDDDAAYTARLGTFVQDVTATPDFPTSARLAAEMWERSQGERVDGVVATDPVAVSYLLAGTGPVTVPVSPQVAEELGRDAVEVSAENAVDILLRRTYDVLDPATADVFYADVAATVLASVTSSEATPAAILAGFEHAADEHRLRVWSADETEQAEFDGTQLAGAFASTPRAADAVGVFLTDHVAGKMSAYLDASLSQVGSECTADGRVDTLELRLASNAPADAATSLPWYVAGLPGKKSEPGTIRLGVTVAGARGADVARLERDGAPFGGETRTTHDRATVSATVVLAPGEETTLRLAVPAAGTSSAGSTPSGHLEVWTTPTATMPGLHDLEVPTCG</sequence>
<dbReference type="InterPro" id="IPR025101">
    <property type="entry name" value="DUF4012"/>
</dbReference>
<evidence type="ECO:0000313" key="3">
    <source>
        <dbReference type="EMBL" id="MCA5894405.1"/>
    </source>
</evidence>